<dbReference type="InterPro" id="IPR049874">
    <property type="entry name" value="ROK_cs"/>
</dbReference>
<accession>A0A975FZK9</accession>
<dbReference type="InterPro" id="IPR000600">
    <property type="entry name" value="ROK"/>
</dbReference>
<organism evidence="1 2">
    <name type="scientific">Phenylobacterium montanum</name>
    <dbReference type="NCBI Taxonomy" id="2823693"/>
    <lineage>
        <taxon>Bacteria</taxon>
        <taxon>Pseudomonadati</taxon>
        <taxon>Pseudomonadota</taxon>
        <taxon>Alphaproteobacteria</taxon>
        <taxon>Caulobacterales</taxon>
        <taxon>Caulobacteraceae</taxon>
        <taxon>Phenylobacterium</taxon>
    </lineage>
</organism>
<reference evidence="1" key="1">
    <citation type="submission" date="2021-04" db="EMBL/GenBank/DDBJ databases">
        <title>The complete genome sequence of Caulobacter sp. S6.</title>
        <authorList>
            <person name="Tang Y."/>
            <person name="Ouyang W."/>
            <person name="Liu Q."/>
            <person name="Huang B."/>
            <person name="Guo Z."/>
            <person name="Lei P."/>
        </authorList>
    </citation>
    <scope>NUCLEOTIDE SEQUENCE</scope>
    <source>
        <strain evidence="1">S6</strain>
    </source>
</reference>
<dbReference type="CDD" id="cd24066">
    <property type="entry name" value="ASKHA_NBD_ROK_EcFRK-like"/>
    <property type="match status" value="1"/>
</dbReference>
<sequence length="303" mass="31670">MIRIGVDFGGTKIEAAALDVEGRFQARVRAPNPREYQAAMELVRDLVAEAERQAGATGTVGVGMPGSISPRTGRIRNANSTWLNDRPFAEDLPRVLGRLVRLANDANCLALSEAVDGAGAGERVVFAVIIGTGCGAGLVVDGRLVEGRNGVAAEIGHMALPWPAGDELPAPACWCGRQGCNELYVSGSGFEASYLRAGGQPLAGPAIVAALREGEPRARAVFERYVDRLGRAPAAVCDVVDPDVIVLGGGMSNVDELYPLLPAAIAPHVFSDCFDTPVRKAAHGDSSGVRGAAWLWPPPERGA</sequence>
<dbReference type="PROSITE" id="PS01125">
    <property type="entry name" value="ROK"/>
    <property type="match status" value="1"/>
</dbReference>
<dbReference type="GO" id="GO:0004396">
    <property type="term" value="F:hexokinase activity"/>
    <property type="evidence" value="ECO:0007669"/>
    <property type="project" value="TreeGrafter"/>
</dbReference>
<dbReference type="PANTHER" id="PTHR18964:SF174">
    <property type="entry name" value="D-ALLOSE KINASE-RELATED"/>
    <property type="match status" value="1"/>
</dbReference>
<gene>
    <name evidence="1" type="ORF">KCG34_24660</name>
</gene>
<protein>
    <submittedName>
        <fullName evidence="1">ROK family protein</fullName>
    </submittedName>
</protein>
<dbReference type="EMBL" id="CP073078">
    <property type="protein sequence ID" value="QUD88180.1"/>
    <property type="molecule type" value="Genomic_DNA"/>
</dbReference>
<proteinExistence type="predicted"/>
<name>A0A975FZK9_9CAUL</name>
<dbReference type="Pfam" id="PF00480">
    <property type="entry name" value="ROK"/>
    <property type="match status" value="1"/>
</dbReference>
<evidence type="ECO:0000313" key="1">
    <source>
        <dbReference type="EMBL" id="QUD88180.1"/>
    </source>
</evidence>
<dbReference type="AlphaFoldDB" id="A0A975FZK9"/>
<keyword evidence="2" id="KW-1185">Reference proteome</keyword>
<dbReference type="KEGG" id="caul:KCG34_24660"/>
<dbReference type="InterPro" id="IPR043129">
    <property type="entry name" value="ATPase_NBD"/>
</dbReference>
<dbReference type="SUPFAM" id="SSF53067">
    <property type="entry name" value="Actin-like ATPase domain"/>
    <property type="match status" value="1"/>
</dbReference>
<dbReference type="RefSeq" id="WP_211938231.1">
    <property type="nucleotide sequence ID" value="NZ_CP073078.1"/>
</dbReference>
<dbReference type="Proteomes" id="UP000676409">
    <property type="component" value="Chromosome"/>
</dbReference>
<dbReference type="Gene3D" id="3.30.420.40">
    <property type="match status" value="2"/>
</dbReference>
<evidence type="ECO:0000313" key="2">
    <source>
        <dbReference type="Proteomes" id="UP000676409"/>
    </source>
</evidence>
<dbReference type="PANTHER" id="PTHR18964">
    <property type="entry name" value="ROK (REPRESSOR, ORF, KINASE) FAMILY"/>
    <property type="match status" value="1"/>
</dbReference>